<evidence type="ECO:0000259" key="2">
    <source>
        <dbReference type="PROSITE" id="PS50181"/>
    </source>
</evidence>
<evidence type="ECO:0000256" key="1">
    <source>
        <dbReference type="SAM" id="MobiDB-lite"/>
    </source>
</evidence>
<feature type="domain" description="F-box" evidence="2">
    <location>
        <begin position="8"/>
        <end position="57"/>
    </location>
</feature>
<comment type="caution">
    <text evidence="3">The sequence shown here is derived from an EMBL/GenBank/DDBJ whole genome shotgun (WGS) entry which is preliminary data.</text>
</comment>
<evidence type="ECO:0000313" key="3">
    <source>
        <dbReference type="EMBL" id="KAK4185469.1"/>
    </source>
</evidence>
<protein>
    <recommendedName>
        <fullName evidence="2">F-box domain-containing protein</fullName>
    </recommendedName>
</protein>
<reference evidence="3" key="1">
    <citation type="journal article" date="2023" name="Mol. Phylogenet. Evol.">
        <title>Genome-scale phylogeny and comparative genomics of the fungal order Sordariales.</title>
        <authorList>
            <person name="Hensen N."/>
            <person name="Bonometti L."/>
            <person name="Westerberg I."/>
            <person name="Brannstrom I.O."/>
            <person name="Guillou S."/>
            <person name="Cros-Aarteil S."/>
            <person name="Calhoun S."/>
            <person name="Haridas S."/>
            <person name="Kuo A."/>
            <person name="Mondo S."/>
            <person name="Pangilinan J."/>
            <person name="Riley R."/>
            <person name="LaButti K."/>
            <person name="Andreopoulos B."/>
            <person name="Lipzen A."/>
            <person name="Chen C."/>
            <person name="Yan M."/>
            <person name="Daum C."/>
            <person name="Ng V."/>
            <person name="Clum A."/>
            <person name="Steindorff A."/>
            <person name="Ohm R.A."/>
            <person name="Martin F."/>
            <person name="Silar P."/>
            <person name="Natvig D.O."/>
            <person name="Lalanne C."/>
            <person name="Gautier V."/>
            <person name="Ament-Velasquez S.L."/>
            <person name="Kruys A."/>
            <person name="Hutchinson M.I."/>
            <person name="Powell A.J."/>
            <person name="Barry K."/>
            <person name="Miller A.N."/>
            <person name="Grigoriev I.V."/>
            <person name="Debuchy R."/>
            <person name="Gladieux P."/>
            <person name="Hiltunen Thoren M."/>
            <person name="Johannesson H."/>
        </authorList>
    </citation>
    <scope>NUCLEOTIDE SEQUENCE</scope>
    <source>
        <strain evidence="3">PSN309</strain>
    </source>
</reference>
<proteinExistence type="predicted"/>
<feature type="region of interest" description="Disordered" evidence="1">
    <location>
        <begin position="444"/>
        <end position="478"/>
    </location>
</feature>
<evidence type="ECO:0000313" key="4">
    <source>
        <dbReference type="Proteomes" id="UP001302126"/>
    </source>
</evidence>
<feature type="compositionally biased region" description="Acidic residues" evidence="1">
    <location>
        <begin position="455"/>
        <end position="478"/>
    </location>
</feature>
<dbReference type="InterPro" id="IPR001810">
    <property type="entry name" value="F-box_dom"/>
</dbReference>
<sequence length="478" mass="54036">MAFDPQSQSRLAQVPVEVLLRITYHLHTRDLENIRLSCKVLETNLFNFFAKEFFRKKQFFVSSASLQALIDISKHPTLSPFLQHVIISTDRIHGNYGYSQGRDLGQERALAVAMADHKTLMTTGVLRDMLVEAFGNLVNLETIDIRDFDSRSRNRDGLYTPWRSYGVLTLERGIPGISINPHPTSGYDSYASDVFGATNAALALSGARPANIEVILRNAQWGLGNSALLIPSRLRPSLEPMLASLKKLHLDIDYQGEVFMIQQFLTLSNNISWLRINAKSFSNSDHAFGRSRSLFGWLGLPTTQPPPNSYDMKAVDFPHLEQLDVGSCVIDLDTLFSCVAKFAPTLRVLNFRKVNLMDKKDNPDKINPWKTLLRKMQRLPNLHLRTLRLAQIKHVTGHTNNIYTPWRITFTDAGNQRPGGRPLEDITGSTSIDTIANMIEKLIGRMEADWPAPPPEDDDDDEDEEEEEDEDEDMADDD</sequence>
<reference evidence="3" key="2">
    <citation type="submission" date="2023-05" db="EMBL/GenBank/DDBJ databases">
        <authorList>
            <consortium name="Lawrence Berkeley National Laboratory"/>
            <person name="Steindorff A."/>
            <person name="Hensen N."/>
            <person name="Bonometti L."/>
            <person name="Westerberg I."/>
            <person name="Brannstrom I.O."/>
            <person name="Guillou S."/>
            <person name="Cros-Aarteil S."/>
            <person name="Calhoun S."/>
            <person name="Haridas S."/>
            <person name="Kuo A."/>
            <person name="Mondo S."/>
            <person name="Pangilinan J."/>
            <person name="Riley R."/>
            <person name="Labutti K."/>
            <person name="Andreopoulos B."/>
            <person name="Lipzen A."/>
            <person name="Chen C."/>
            <person name="Yanf M."/>
            <person name="Daum C."/>
            <person name="Ng V."/>
            <person name="Clum A."/>
            <person name="Ohm R."/>
            <person name="Martin F."/>
            <person name="Silar P."/>
            <person name="Natvig D."/>
            <person name="Lalanne C."/>
            <person name="Gautier V."/>
            <person name="Ament-Velasquez S.L."/>
            <person name="Kruys A."/>
            <person name="Hutchinson M.I."/>
            <person name="Powell A.J."/>
            <person name="Barry K."/>
            <person name="Miller A.N."/>
            <person name="Grigoriev I.V."/>
            <person name="Debuchy R."/>
            <person name="Gladieux P."/>
            <person name="Thoren M.H."/>
            <person name="Johannesson H."/>
        </authorList>
    </citation>
    <scope>NUCLEOTIDE SEQUENCE</scope>
    <source>
        <strain evidence="3">PSN309</strain>
    </source>
</reference>
<dbReference type="PROSITE" id="PS50181">
    <property type="entry name" value="FBOX"/>
    <property type="match status" value="1"/>
</dbReference>
<dbReference type="AlphaFoldDB" id="A0AAN7AG67"/>
<gene>
    <name evidence="3" type="ORF">QBC35DRAFT_389488</name>
</gene>
<name>A0AAN7AG67_9PEZI</name>
<dbReference type="Proteomes" id="UP001302126">
    <property type="component" value="Unassembled WGS sequence"/>
</dbReference>
<dbReference type="EMBL" id="MU864449">
    <property type="protein sequence ID" value="KAK4185469.1"/>
    <property type="molecule type" value="Genomic_DNA"/>
</dbReference>
<keyword evidence="4" id="KW-1185">Reference proteome</keyword>
<accession>A0AAN7AG67</accession>
<organism evidence="3 4">
    <name type="scientific">Podospora australis</name>
    <dbReference type="NCBI Taxonomy" id="1536484"/>
    <lineage>
        <taxon>Eukaryota</taxon>
        <taxon>Fungi</taxon>
        <taxon>Dikarya</taxon>
        <taxon>Ascomycota</taxon>
        <taxon>Pezizomycotina</taxon>
        <taxon>Sordariomycetes</taxon>
        <taxon>Sordariomycetidae</taxon>
        <taxon>Sordariales</taxon>
        <taxon>Podosporaceae</taxon>
        <taxon>Podospora</taxon>
    </lineage>
</organism>